<organism evidence="1 2">
    <name type="scientific">Robiginitalea myxolifaciens</name>
    <dbReference type="NCBI Taxonomy" id="400055"/>
    <lineage>
        <taxon>Bacteria</taxon>
        <taxon>Pseudomonadati</taxon>
        <taxon>Bacteroidota</taxon>
        <taxon>Flavobacteriia</taxon>
        <taxon>Flavobacteriales</taxon>
        <taxon>Flavobacteriaceae</taxon>
        <taxon>Robiginitalea</taxon>
    </lineage>
</organism>
<proteinExistence type="predicted"/>
<dbReference type="RefSeq" id="WP_092982928.1">
    <property type="nucleotide sequence ID" value="NZ_FOYQ01000002.1"/>
</dbReference>
<dbReference type="OrthoDB" id="1426774at2"/>
<dbReference type="STRING" id="400055.SAMN04490243_2542"/>
<reference evidence="1 2" key="1">
    <citation type="submission" date="2016-10" db="EMBL/GenBank/DDBJ databases">
        <authorList>
            <person name="de Groot N.N."/>
        </authorList>
    </citation>
    <scope>NUCLEOTIDE SEQUENCE [LARGE SCALE GENOMIC DNA]</scope>
    <source>
        <strain evidence="1 2">DSM 21019</strain>
    </source>
</reference>
<evidence type="ECO:0000313" key="2">
    <source>
        <dbReference type="Proteomes" id="UP000199534"/>
    </source>
</evidence>
<dbReference type="EMBL" id="FOYQ01000002">
    <property type="protein sequence ID" value="SFR52013.1"/>
    <property type="molecule type" value="Genomic_DNA"/>
</dbReference>
<gene>
    <name evidence="1" type="ORF">SAMN04490243_2542</name>
</gene>
<dbReference type="AlphaFoldDB" id="A0A1I6HC42"/>
<accession>A0A1I6HC42</accession>
<evidence type="ECO:0000313" key="1">
    <source>
        <dbReference type="EMBL" id="SFR52013.1"/>
    </source>
</evidence>
<protein>
    <recommendedName>
        <fullName evidence="3">Glyoxalase-like domain-containing protein</fullName>
    </recommendedName>
</protein>
<name>A0A1I6HC42_9FLAO</name>
<evidence type="ECO:0008006" key="3">
    <source>
        <dbReference type="Google" id="ProtNLM"/>
    </source>
</evidence>
<keyword evidence="2" id="KW-1185">Reference proteome</keyword>
<dbReference type="Proteomes" id="UP000199534">
    <property type="component" value="Unassembled WGS sequence"/>
</dbReference>
<sequence length="220" mass="25438">MRQETIVRVDHIFIFTDPDGEIADDLVKFGLTEGSSRVHAGQGTTNRKFYFENFFLEILWVHNPKEINSEPALSSGLGVRAKNSDHGFSPFGLCLVNTKESDALFTDAFPYQPNYFPQGMAVDVLKNEEQSELPWTFRLPFKGPKKYENEPKSHRNGISVLDKALFEYPESSSQQYTDFFKHSEQVFFKPSNRVWLTLYFDQGRQEKIKSFEPLKLTIAY</sequence>